<dbReference type="CDD" id="cd06171">
    <property type="entry name" value="Sigma70_r4"/>
    <property type="match status" value="1"/>
</dbReference>
<keyword evidence="2" id="KW-0805">Transcription regulation</keyword>
<accession>G7H2K2</accession>
<sequence length="162" mass="17815">MDGGFEGIYREHVTPLWRYVRVRVPSDADAEDVISEVFVAAMRSWDRYDPAAGTVGAWLTGIARHGVADWWRKHGREIPVESVADDRAAPGDDPETAALRRLADHEVRARLSILTSRERDAVALRFGARLSSPEIGAALGISAPAARMLVYRAVGKLRKAVV</sequence>
<keyword evidence="4" id="KW-0238">DNA-binding</keyword>
<evidence type="ECO:0000256" key="2">
    <source>
        <dbReference type="ARBA" id="ARBA00023015"/>
    </source>
</evidence>
<dbReference type="Pfam" id="PF04545">
    <property type="entry name" value="Sigma70_r4"/>
    <property type="match status" value="1"/>
</dbReference>
<evidence type="ECO:0000256" key="4">
    <source>
        <dbReference type="ARBA" id="ARBA00023125"/>
    </source>
</evidence>
<evidence type="ECO:0000256" key="1">
    <source>
        <dbReference type="ARBA" id="ARBA00010641"/>
    </source>
</evidence>
<dbReference type="Gene3D" id="1.10.1740.10">
    <property type="match status" value="1"/>
</dbReference>
<dbReference type="PANTHER" id="PTHR43133:SF8">
    <property type="entry name" value="RNA POLYMERASE SIGMA FACTOR HI_1459-RELATED"/>
    <property type="match status" value="1"/>
</dbReference>
<evidence type="ECO:0000313" key="9">
    <source>
        <dbReference type="Proteomes" id="UP000035088"/>
    </source>
</evidence>
<keyword evidence="5" id="KW-0804">Transcription</keyword>
<dbReference type="EMBL" id="BAEE01000051">
    <property type="protein sequence ID" value="GAB10077.1"/>
    <property type="molecule type" value="Genomic_DNA"/>
</dbReference>
<dbReference type="GO" id="GO:0006352">
    <property type="term" value="P:DNA-templated transcription initiation"/>
    <property type="evidence" value="ECO:0007669"/>
    <property type="project" value="InterPro"/>
</dbReference>
<comment type="caution">
    <text evidence="8">The sequence shown here is derived from an EMBL/GenBank/DDBJ whole genome shotgun (WGS) entry which is preliminary data.</text>
</comment>
<dbReference type="Pfam" id="PF04542">
    <property type="entry name" value="Sigma70_r2"/>
    <property type="match status" value="1"/>
</dbReference>
<proteinExistence type="inferred from homology"/>
<dbReference type="InterPro" id="IPR013324">
    <property type="entry name" value="RNA_pol_sigma_r3/r4-like"/>
</dbReference>
<dbReference type="InterPro" id="IPR013325">
    <property type="entry name" value="RNA_pol_sigma_r2"/>
</dbReference>
<dbReference type="AlphaFoldDB" id="G7H2K2"/>
<comment type="similarity">
    <text evidence="1">Belongs to the sigma-70 factor family. ECF subfamily.</text>
</comment>
<reference evidence="8 9" key="1">
    <citation type="submission" date="2011-11" db="EMBL/GenBank/DDBJ databases">
        <title>Whole genome shotgun sequence of Gordonia araii NBRC 100433.</title>
        <authorList>
            <person name="Yoshida Y."/>
            <person name="Hosoyama A."/>
            <person name="Tsuchikane K."/>
            <person name="Katsumata H."/>
            <person name="Yamazaki S."/>
            <person name="Fujita N."/>
        </authorList>
    </citation>
    <scope>NUCLEOTIDE SEQUENCE [LARGE SCALE GENOMIC DNA]</scope>
    <source>
        <strain evidence="8 9">NBRC 100433</strain>
    </source>
</reference>
<dbReference type="InterPro" id="IPR036388">
    <property type="entry name" value="WH-like_DNA-bd_sf"/>
</dbReference>
<protein>
    <submittedName>
        <fullName evidence="8">Putative RNA polymerase ECF-type sigma factor</fullName>
    </submittedName>
</protein>
<feature type="domain" description="RNA polymerase sigma-70 region 4" evidence="7">
    <location>
        <begin position="111"/>
        <end position="159"/>
    </location>
</feature>
<dbReference type="NCBIfam" id="TIGR02937">
    <property type="entry name" value="sigma70-ECF"/>
    <property type="match status" value="1"/>
</dbReference>
<dbReference type="GO" id="GO:0016987">
    <property type="term" value="F:sigma factor activity"/>
    <property type="evidence" value="ECO:0007669"/>
    <property type="project" value="UniProtKB-KW"/>
</dbReference>
<dbReference type="GO" id="GO:0003677">
    <property type="term" value="F:DNA binding"/>
    <property type="evidence" value="ECO:0007669"/>
    <property type="project" value="UniProtKB-KW"/>
</dbReference>
<organism evidence="8 9">
    <name type="scientific">Gordonia araii NBRC 100433</name>
    <dbReference type="NCBI Taxonomy" id="1073574"/>
    <lineage>
        <taxon>Bacteria</taxon>
        <taxon>Bacillati</taxon>
        <taxon>Actinomycetota</taxon>
        <taxon>Actinomycetes</taxon>
        <taxon>Mycobacteriales</taxon>
        <taxon>Gordoniaceae</taxon>
        <taxon>Gordonia</taxon>
    </lineage>
</organism>
<dbReference type="InterPro" id="IPR039425">
    <property type="entry name" value="RNA_pol_sigma-70-like"/>
</dbReference>
<dbReference type="SUPFAM" id="SSF88659">
    <property type="entry name" value="Sigma3 and sigma4 domains of RNA polymerase sigma factors"/>
    <property type="match status" value="1"/>
</dbReference>
<dbReference type="PANTHER" id="PTHR43133">
    <property type="entry name" value="RNA POLYMERASE ECF-TYPE SIGMA FACTO"/>
    <property type="match status" value="1"/>
</dbReference>
<dbReference type="SUPFAM" id="SSF88946">
    <property type="entry name" value="Sigma2 domain of RNA polymerase sigma factors"/>
    <property type="match status" value="1"/>
</dbReference>
<name>G7H2K2_9ACTN</name>
<evidence type="ECO:0000256" key="3">
    <source>
        <dbReference type="ARBA" id="ARBA00023082"/>
    </source>
</evidence>
<dbReference type="Proteomes" id="UP000035088">
    <property type="component" value="Unassembled WGS sequence"/>
</dbReference>
<evidence type="ECO:0000259" key="6">
    <source>
        <dbReference type="Pfam" id="PF04542"/>
    </source>
</evidence>
<dbReference type="InterPro" id="IPR007630">
    <property type="entry name" value="RNA_pol_sigma70_r4"/>
</dbReference>
<dbReference type="RefSeq" id="WP_007322152.1">
    <property type="nucleotide sequence ID" value="NZ_BAEE01000051.1"/>
</dbReference>
<evidence type="ECO:0000256" key="5">
    <source>
        <dbReference type="ARBA" id="ARBA00023163"/>
    </source>
</evidence>
<dbReference type="InterPro" id="IPR014284">
    <property type="entry name" value="RNA_pol_sigma-70_dom"/>
</dbReference>
<dbReference type="STRING" id="1073574.GOARA_051_00210"/>
<feature type="domain" description="RNA polymerase sigma-70 region 2" evidence="6">
    <location>
        <begin position="8"/>
        <end position="76"/>
    </location>
</feature>
<dbReference type="InterPro" id="IPR007627">
    <property type="entry name" value="RNA_pol_sigma70_r2"/>
</dbReference>
<keyword evidence="9" id="KW-1185">Reference proteome</keyword>
<evidence type="ECO:0000259" key="7">
    <source>
        <dbReference type="Pfam" id="PF04545"/>
    </source>
</evidence>
<keyword evidence="3" id="KW-0731">Sigma factor</keyword>
<dbReference type="Gene3D" id="1.10.10.10">
    <property type="entry name" value="Winged helix-like DNA-binding domain superfamily/Winged helix DNA-binding domain"/>
    <property type="match status" value="1"/>
</dbReference>
<evidence type="ECO:0000313" key="8">
    <source>
        <dbReference type="EMBL" id="GAB10077.1"/>
    </source>
</evidence>
<gene>
    <name evidence="8" type="ORF">GOARA_051_00210</name>
</gene>